<dbReference type="PROSITE" id="PS51257">
    <property type="entry name" value="PROKAR_LIPOPROTEIN"/>
    <property type="match status" value="1"/>
</dbReference>
<accession>A0A7W8DMC9</accession>
<evidence type="ECO:0000313" key="3">
    <source>
        <dbReference type="Proteomes" id="UP000590740"/>
    </source>
</evidence>
<organism evidence="2 3">
    <name type="scientific">Prosthecobacter vanneervenii</name>
    <dbReference type="NCBI Taxonomy" id="48466"/>
    <lineage>
        <taxon>Bacteria</taxon>
        <taxon>Pseudomonadati</taxon>
        <taxon>Verrucomicrobiota</taxon>
        <taxon>Verrucomicrobiia</taxon>
        <taxon>Verrucomicrobiales</taxon>
        <taxon>Verrucomicrobiaceae</taxon>
        <taxon>Prosthecobacter</taxon>
    </lineage>
</organism>
<gene>
    <name evidence="2" type="ORF">HNQ65_004399</name>
</gene>
<protein>
    <submittedName>
        <fullName evidence="2">Uncharacterized protein</fullName>
    </submittedName>
</protein>
<evidence type="ECO:0000313" key="2">
    <source>
        <dbReference type="EMBL" id="MBB5034791.1"/>
    </source>
</evidence>
<dbReference type="EMBL" id="JACHIG010000011">
    <property type="protein sequence ID" value="MBB5034791.1"/>
    <property type="molecule type" value="Genomic_DNA"/>
</dbReference>
<reference evidence="2 3" key="1">
    <citation type="submission" date="2020-08" db="EMBL/GenBank/DDBJ databases">
        <title>Genomic Encyclopedia of Type Strains, Phase IV (KMG-IV): sequencing the most valuable type-strain genomes for metagenomic binning, comparative biology and taxonomic classification.</title>
        <authorList>
            <person name="Goeker M."/>
        </authorList>
    </citation>
    <scope>NUCLEOTIDE SEQUENCE [LARGE SCALE GENOMIC DNA]</scope>
    <source>
        <strain evidence="2 3">DSM 12252</strain>
    </source>
</reference>
<comment type="caution">
    <text evidence="2">The sequence shown here is derived from an EMBL/GenBank/DDBJ whole genome shotgun (WGS) entry which is preliminary data.</text>
</comment>
<dbReference type="Proteomes" id="UP000590740">
    <property type="component" value="Unassembled WGS sequence"/>
</dbReference>
<keyword evidence="1" id="KW-0732">Signal</keyword>
<sequence>MKTWTVVFGLVLAACGVHASAAPTRVHVFVALADNATQGISPVPAKIGNGDDAESNLYWGASEGFRSIFARSKSWRLEKAEANPTLQILDRRIYRNAAKDCTLVAEAWRGKNIHQCLEAFFNSLRDRKCDLTAFIGHNGLMDEPVAVSVLGAEAPPTDAIILCCVSGSYFKPHLAALKTRPVLTTEQLMYPGAFVLRDALDVWLSKGTLSEIRMSAARAYAANQGISVKAAAGVFSKLE</sequence>
<dbReference type="AlphaFoldDB" id="A0A7W8DMC9"/>
<name>A0A7W8DMC9_9BACT</name>
<feature type="signal peptide" evidence="1">
    <location>
        <begin position="1"/>
        <end position="19"/>
    </location>
</feature>
<keyword evidence="3" id="KW-1185">Reference proteome</keyword>
<dbReference type="RefSeq" id="WP_184342924.1">
    <property type="nucleotide sequence ID" value="NZ_JACHIG010000011.1"/>
</dbReference>
<feature type="chain" id="PRO_5031332674" evidence="1">
    <location>
        <begin position="20"/>
        <end position="239"/>
    </location>
</feature>
<proteinExistence type="predicted"/>
<evidence type="ECO:0000256" key="1">
    <source>
        <dbReference type="SAM" id="SignalP"/>
    </source>
</evidence>